<evidence type="ECO:0000313" key="2">
    <source>
        <dbReference type="EMBL" id="EJW02533.1"/>
    </source>
</evidence>
<gene>
    <name evidence="2" type="ORF">EDEG_03045</name>
</gene>
<proteinExistence type="predicted"/>
<organism evidence="2 3">
    <name type="scientific">Edhazardia aedis (strain USNM 41457)</name>
    <name type="common">Microsporidian parasite</name>
    <dbReference type="NCBI Taxonomy" id="1003232"/>
    <lineage>
        <taxon>Eukaryota</taxon>
        <taxon>Fungi</taxon>
        <taxon>Fungi incertae sedis</taxon>
        <taxon>Microsporidia</taxon>
        <taxon>Edhazardia</taxon>
    </lineage>
</organism>
<accession>J8ZS66</accession>
<reference evidence="3" key="2">
    <citation type="submission" date="2015-07" db="EMBL/GenBank/DDBJ databases">
        <title>Contrasting host-pathogen interactions and genome evolution in two generalist and specialist microsporidian pathogens of mosquitoes.</title>
        <authorList>
            <consortium name="The Broad Institute Genomics Platform"/>
            <consortium name="The Broad Institute Genome Sequencing Center for Infectious Disease"/>
            <person name="Cuomo C.A."/>
            <person name="Sanscrainte N.D."/>
            <person name="Goldberg J.M."/>
            <person name="Heiman D."/>
            <person name="Young S."/>
            <person name="Zeng Q."/>
            <person name="Becnel J.J."/>
            <person name="Birren B.W."/>
        </authorList>
    </citation>
    <scope>NUCLEOTIDE SEQUENCE [LARGE SCALE GENOMIC DNA]</scope>
    <source>
        <strain evidence="3">USNM 41457</strain>
    </source>
</reference>
<keyword evidence="3" id="KW-1185">Reference proteome</keyword>
<dbReference type="InParanoid" id="J8ZS66"/>
<name>J8ZS66_EDHAE</name>
<dbReference type="HOGENOM" id="CLU_2061445_0_0_1"/>
<feature type="compositionally biased region" description="Polar residues" evidence="1">
    <location>
        <begin position="20"/>
        <end position="32"/>
    </location>
</feature>
<sequence>MHSGSDDFYSEASKERSEKISNSTVDSNCANSSSSRVQKSLFKHCLNCDPDIHKYIQYPAESFDLRYMNPTVGSHIKMLQTREYIAADFMTARRNFVKSEAFNKVYDKLISNSNDTEER</sequence>
<dbReference type="EMBL" id="AFBI03000066">
    <property type="protein sequence ID" value="EJW02533.1"/>
    <property type="molecule type" value="Genomic_DNA"/>
</dbReference>
<evidence type="ECO:0000256" key="1">
    <source>
        <dbReference type="SAM" id="MobiDB-lite"/>
    </source>
</evidence>
<feature type="region of interest" description="Disordered" evidence="1">
    <location>
        <begin position="1"/>
        <end position="32"/>
    </location>
</feature>
<reference evidence="2 3" key="1">
    <citation type="submission" date="2011-08" db="EMBL/GenBank/DDBJ databases">
        <authorList>
            <person name="Liu Z.J."/>
            <person name="Shi F.L."/>
            <person name="Lu J.Q."/>
            <person name="Li M."/>
            <person name="Wang Z.L."/>
        </authorList>
    </citation>
    <scope>NUCLEOTIDE SEQUENCE [LARGE SCALE GENOMIC DNA]</scope>
    <source>
        <strain evidence="2 3">USNM 41457</strain>
    </source>
</reference>
<dbReference type="AlphaFoldDB" id="J8ZS66"/>
<protein>
    <submittedName>
        <fullName evidence="2">Uncharacterized protein</fullName>
    </submittedName>
</protein>
<dbReference type="VEuPathDB" id="MicrosporidiaDB:EDEG_03045"/>
<evidence type="ECO:0000313" key="3">
    <source>
        <dbReference type="Proteomes" id="UP000003163"/>
    </source>
</evidence>
<dbReference type="Proteomes" id="UP000003163">
    <property type="component" value="Unassembled WGS sequence"/>
</dbReference>
<comment type="caution">
    <text evidence="2">The sequence shown here is derived from an EMBL/GenBank/DDBJ whole genome shotgun (WGS) entry which is preliminary data.</text>
</comment>